<dbReference type="AlphaFoldDB" id="A0A6A6XUM6"/>
<dbReference type="PANTHER" id="PTHR42791">
    <property type="entry name" value="GNAT FAMILY ACETYLTRANSFERASE"/>
    <property type="match status" value="1"/>
</dbReference>
<dbReference type="InterPro" id="IPR052523">
    <property type="entry name" value="Trichothecene_AcTrans"/>
</dbReference>
<keyword evidence="2" id="KW-0012">Acyltransferase</keyword>
<dbReference type="OrthoDB" id="410198at2759"/>
<dbReference type="Proteomes" id="UP000799757">
    <property type="component" value="Unassembled WGS sequence"/>
</dbReference>
<protein>
    <submittedName>
        <fullName evidence="2">Acyl-CoA N-acyltransferase</fullName>
    </submittedName>
</protein>
<evidence type="ECO:0000259" key="1">
    <source>
        <dbReference type="PROSITE" id="PS51186"/>
    </source>
</evidence>
<reference evidence="2" key="1">
    <citation type="journal article" date="2020" name="Stud. Mycol.">
        <title>101 Dothideomycetes genomes: a test case for predicting lifestyles and emergence of pathogens.</title>
        <authorList>
            <person name="Haridas S."/>
            <person name="Albert R."/>
            <person name="Binder M."/>
            <person name="Bloem J."/>
            <person name="Labutti K."/>
            <person name="Salamov A."/>
            <person name="Andreopoulos B."/>
            <person name="Baker S."/>
            <person name="Barry K."/>
            <person name="Bills G."/>
            <person name="Bluhm B."/>
            <person name="Cannon C."/>
            <person name="Castanera R."/>
            <person name="Culley D."/>
            <person name="Daum C."/>
            <person name="Ezra D."/>
            <person name="Gonzalez J."/>
            <person name="Henrissat B."/>
            <person name="Kuo A."/>
            <person name="Liang C."/>
            <person name="Lipzen A."/>
            <person name="Lutzoni F."/>
            <person name="Magnuson J."/>
            <person name="Mondo S."/>
            <person name="Nolan M."/>
            <person name="Ohm R."/>
            <person name="Pangilinan J."/>
            <person name="Park H.-J."/>
            <person name="Ramirez L."/>
            <person name="Alfaro M."/>
            <person name="Sun H."/>
            <person name="Tritt A."/>
            <person name="Yoshinaga Y."/>
            <person name="Zwiers L.-H."/>
            <person name="Turgeon B."/>
            <person name="Goodwin S."/>
            <person name="Spatafora J."/>
            <person name="Crous P."/>
            <person name="Grigoriev I."/>
        </authorList>
    </citation>
    <scope>NUCLEOTIDE SEQUENCE</scope>
    <source>
        <strain evidence="2">CBS 109.77</strain>
    </source>
</reference>
<name>A0A6A6XUM6_9PLEO</name>
<dbReference type="SUPFAM" id="SSF55729">
    <property type="entry name" value="Acyl-CoA N-acyltransferases (Nat)"/>
    <property type="match status" value="1"/>
</dbReference>
<dbReference type="InterPro" id="IPR000182">
    <property type="entry name" value="GNAT_dom"/>
</dbReference>
<keyword evidence="2" id="KW-0808">Transferase</keyword>
<dbReference type="PROSITE" id="PS51186">
    <property type="entry name" value="GNAT"/>
    <property type="match status" value="1"/>
</dbReference>
<evidence type="ECO:0000313" key="3">
    <source>
        <dbReference type="Proteomes" id="UP000799757"/>
    </source>
</evidence>
<dbReference type="CDD" id="cd04301">
    <property type="entry name" value="NAT_SF"/>
    <property type="match status" value="1"/>
</dbReference>
<organism evidence="2 3">
    <name type="scientific">Melanomma pulvis-pyrius CBS 109.77</name>
    <dbReference type="NCBI Taxonomy" id="1314802"/>
    <lineage>
        <taxon>Eukaryota</taxon>
        <taxon>Fungi</taxon>
        <taxon>Dikarya</taxon>
        <taxon>Ascomycota</taxon>
        <taxon>Pezizomycotina</taxon>
        <taxon>Dothideomycetes</taxon>
        <taxon>Pleosporomycetidae</taxon>
        <taxon>Pleosporales</taxon>
        <taxon>Melanommataceae</taxon>
        <taxon>Melanomma</taxon>
    </lineage>
</organism>
<sequence length="231" mass="26015">MSSDYVLSKALLSDAEAIASLFALSWTSPFTQLQFGNVDPSSLAASMAPRIKQHMEKPGINFIVARHPQTQKVVAVAQWNLPMNNDEEKGKRVETAAEKEERQQFEDEAYRKRLPETSNKDLILEFTAGLRSLKEELLQGRYHYLLENLATHPEYRGKGLASKLVAWPFPQADEGGIVIYLETASDNPAMGLYRKLGFQEKGRRTIEDLSRYGGEGSHTHVAFIRYPNTSV</sequence>
<evidence type="ECO:0000313" key="2">
    <source>
        <dbReference type="EMBL" id="KAF2799267.1"/>
    </source>
</evidence>
<proteinExistence type="predicted"/>
<accession>A0A6A6XUM6</accession>
<dbReference type="Pfam" id="PF13508">
    <property type="entry name" value="Acetyltransf_7"/>
    <property type="match status" value="1"/>
</dbReference>
<dbReference type="EMBL" id="MU001767">
    <property type="protein sequence ID" value="KAF2799267.1"/>
    <property type="molecule type" value="Genomic_DNA"/>
</dbReference>
<gene>
    <name evidence="2" type="ORF">K505DRAFT_294921</name>
</gene>
<dbReference type="InterPro" id="IPR016181">
    <property type="entry name" value="Acyl_CoA_acyltransferase"/>
</dbReference>
<dbReference type="GO" id="GO:0016747">
    <property type="term" value="F:acyltransferase activity, transferring groups other than amino-acyl groups"/>
    <property type="evidence" value="ECO:0007669"/>
    <property type="project" value="InterPro"/>
</dbReference>
<keyword evidence="3" id="KW-1185">Reference proteome</keyword>
<dbReference type="Gene3D" id="3.40.630.30">
    <property type="match status" value="1"/>
</dbReference>
<dbReference type="PANTHER" id="PTHR42791:SF1">
    <property type="entry name" value="N-ACETYLTRANSFERASE DOMAIN-CONTAINING PROTEIN"/>
    <property type="match status" value="1"/>
</dbReference>
<feature type="domain" description="N-acetyltransferase" evidence="1">
    <location>
        <begin position="71"/>
        <end position="228"/>
    </location>
</feature>